<protein>
    <submittedName>
        <fullName evidence="2">Uncharacterized protein</fullName>
    </submittedName>
</protein>
<organism evidence="2 3">
    <name type="scientific">Nesidiocoris tenuis</name>
    <dbReference type="NCBI Taxonomy" id="355587"/>
    <lineage>
        <taxon>Eukaryota</taxon>
        <taxon>Metazoa</taxon>
        <taxon>Ecdysozoa</taxon>
        <taxon>Arthropoda</taxon>
        <taxon>Hexapoda</taxon>
        <taxon>Insecta</taxon>
        <taxon>Pterygota</taxon>
        <taxon>Neoptera</taxon>
        <taxon>Paraneoptera</taxon>
        <taxon>Hemiptera</taxon>
        <taxon>Heteroptera</taxon>
        <taxon>Panheteroptera</taxon>
        <taxon>Cimicomorpha</taxon>
        <taxon>Miridae</taxon>
        <taxon>Dicyphina</taxon>
        <taxon>Nesidiocoris</taxon>
    </lineage>
</organism>
<accession>A0A6H5HAF2</accession>
<dbReference type="Proteomes" id="UP000479000">
    <property type="component" value="Unassembled WGS sequence"/>
</dbReference>
<dbReference type="EMBL" id="CADCXU010026579">
    <property type="protein sequence ID" value="CAB0013366.1"/>
    <property type="molecule type" value="Genomic_DNA"/>
</dbReference>
<evidence type="ECO:0000256" key="1">
    <source>
        <dbReference type="SAM" id="MobiDB-lite"/>
    </source>
</evidence>
<sequence length="233" mass="26296">IKILKFAQNEKTPHFRNVKNIHIFCKEYSVTMRTIRPKVKTTPKCTKIREIPHPWNARVTKNMQSLSTGMSRIGKSGIEYGRIDGSFVRRQSQIHFSAKKRQNCPTRATTLQLDRPRSPWKRSCSTNAPTVTPPKVSPTPSAWLLTNVPAGTVRISHASPNPAGHRKIRATVGIRAIAIRTIARRNTIASKGTSWLDVTRGRARLTGHGCPEIYLLASVSRRKKNIFLQIFKI</sequence>
<evidence type="ECO:0000313" key="3">
    <source>
        <dbReference type="Proteomes" id="UP000479000"/>
    </source>
</evidence>
<proteinExistence type="predicted"/>
<dbReference type="AlphaFoldDB" id="A0A6H5HAF2"/>
<feature type="non-terminal residue" evidence="2">
    <location>
        <position position="1"/>
    </location>
</feature>
<evidence type="ECO:0000313" key="2">
    <source>
        <dbReference type="EMBL" id="CAB0013366.1"/>
    </source>
</evidence>
<gene>
    <name evidence="2" type="ORF">NTEN_LOCUS17977</name>
</gene>
<keyword evidence="3" id="KW-1185">Reference proteome</keyword>
<feature type="region of interest" description="Disordered" evidence="1">
    <location>
        <begin position="111"/>
        <end position="138"/>
    </location>
</feature>
<reference evidence="2 3" key="1">
    <citation type="submission" date="2020-02" db="EMBL/GenBank/DDBJ databases">
        <authorList>
            <person name="Ferguson B K."/>
        </authorList>
    </citation>
    <scope>NUCLEOTIDE SEQUENCE [LARGE SCALE GENOMIC DNA]</scope>
</reference>
<name>A0A6H5HAF2_9HEMI</name>